<evidence type="ECO:0000256" key="3">
    <source>
        <dbReference type="ARBA" id="ARBA00022692"/>
    </source>
</evidence>
<gene>
    <name evidence="7" type="ORF">D0859_05108</name>
</gene>
<evidence type="ECO:0000313" key="8">
    <source>
        <dbReference type="Proteomes" id="UP000281677"/>
    </source>
</evidence>
<dbReference type="PANTHER" id="PTHR30618">
    <property type="entry name" value="NCS1 FAMILY PURINE/PYRIMIDINE TRANSPORTER"/>
    <property type="match status" value="1"/>
</dbReference>
<evidence type="ECO:0000313" key="7">
    <source>
        <dbReference type="EMBL" id="RMZ30775.1"/>
    </source>
</evidence>
<evidence type="ECO:0000256" key="4">
    <source>
        <dbReference type="ARBA" id="ARBA00022989"/>
    </source>
</evidence>
<dbReference type="OrthoDB" id="3854862at2759"/>
<evidence type="ECO:0000256" key="1">
    <source>
        <dbReference type="ARBA" id="ARBA00004141"/>
    </source>
</evidence>
<feature type="transmembrane region" description="Helical" evidence="6">
    <location>
        <begin position="47"/>
        <end position="65"/>
    </location>
</feature>
<dbReference type="PANTHER" id="PTHR30618:SF0">
    <property type="entry name" value="PURINE-URACIL PERMEASE NCS1"/>
    <property type="match status" value="1"/>
</dbReference>
<comment type="similarity">
    <text evidence="2">Belongs to the purine-cytosine permease (2.A.39) family.</text>
</comment>
<evidence type="ECO:0000256" key="6">
    <source>
        <dbReference type="SAM" id="Phobius"/>
    </source>
</evidence>
<protein>
    <recommendedName>
        <fullName evidence="9">Allantoin permease</fullName>
    </recommendedName>
</protein>
<evidence type="ECO:0000256" key="2">
    <source>
        <dbReference type="ARBA" id="ARBA00008974"/>
    </source>
</evidence>
<dbReference type="InterPro" id="IPR001248">
    <property type="entry name" value="Pur-cyt_permease"/>
</dbReference>
<keyword evidence="3 6" id="KW-0812">Transmembrane</keyword>
<dbReference type="Proteomes" id="UP000281677">
    <property type="component" value="Unassembled WGS sequence"/>
</dbReference>
<keyword evidence="5 6" id="KW-0472">Membrane</keyword>
<comment type="caution">
    <text evidence="7">The sequence shown here is derived from an EMBL/GenBank/DDBJ whole genome shotgun (WGS) entry which is preliminary data.</text>
</comment>
<dbReference type="Pfam" id="PF02133">
    <property type="entry name" value="Transp_cyt_pur"/>
    <property type="match status" value="1"/>
</dbReference>
<proteinExistence type="inferred from homology"/>
<keyword evidence="4 6" id="KW-1133">Transmembrane helix</keyword>
<dbReference type="InterPro" id="IPR045225">
    <property type="entry name" value="Uracil/uridine/allantoin_perm"/>
</dbReference>
<name>A0A3M7IYY3_HORWE</name>
<feature type="transmembrane region" description="Helical" evidence="6">
    <location>
        <begin position="157"/>
        <end position="180"/>
    </location>
</feature>
<reference evidence="7 8" key="1">
    <citation type="journal article" date="2018" name="BMC Genomics">
        <title>Genomic evidence for intraspecific hybridization in a clonal and extremely halotolerant yeast.</title>
        <authorList>
            <person name="Gostincar C."/>
            <person name="Stajich J.E."/>
            <person name="Zupancic J."/>
            <person name="Zalar P."/>
            <person name="Gunde-Cimerman N."/>
        </authorList>
    </citation>
    <scope>NUCLEOTIDE SEQUENCE [LARGE SCALE GENOMIC DNA]</scope>
    <source>
        <strain evidence="7 8">EXF-120</strain>
    </source>
</reference>
<organism evidence="7 8">
    <name type="scientific">Hortaea werneckii</name>
    <name type="common">Black yeast</name>
    <name type="synonym">Cladosporium werneckii</name>
    <dbReference type="NCBI Taxonomy" id="91943"/>
    <lineage>
        <taxon>Eukaryota</taxon>
        <taxon>Fungi</taxon>
        <taxon>Dikarya</taxon>
        <taxon>Ascomycota</taxon>
        <taxon>Pezizomycotina</taxon>
        <taxon>Dothideomycetes</taxon>
        <taxon>Dothideomycetidae</taxon>
        <taxon>Mycosphaerellales</taxon>
        <taxon>Teratosphaeriaceae</taxon>
        <taxon>Hortaea</taxon>
    </lineage>
</organism>
<dbReference type="EMBL" id="QWIT01000119">
    <property type="protein sequence ID" value="RMZ30775.1"/>
    <property type="molecule type" value="Genomic_DNA"/>
</dbReference>
<comment type="subcellular location">
    <subcellularLocation>
        <location evidence="1">Membrane</location>
        <topology evidence="1">Multi-pass membrane protein</topology>
    </subcellularLocation>
</comment>
<dbReference type="AlphaFoldDB" id="A0A3M7IYY3"/>
<dbReference type="Gene3D" id="1.10.4160.10">
    <property type="entry name" value="Hydantoin permease"/>
    <property type="match status" value="1"/>
</dbReference>
<evidence type="ECO:0008006" key="9">
    <source>
        <dbReference type="Google" id="ProtNLM"/>
    </source>
</evidence>
<dbReference type="GO" id="GO:0005886">
    <property type="term" value="C:plasma membrane"/>
    <property type="evidence" value="ECO:0007669"/>
    <property type="project" value="TreeGrafter"/>
</dbReference>
<feature type="transmembrane region" description="Helical" evidence="6">
    <location>
        <begin position="6"/>
        <end position="26"/>
    </location>
</feature>
<evidence type="ECO:0000256" key="5">
    <source>
        <dbReference type="ARBA" id="ARBA00023136"/>
    </source>
</evidence>
<accession>A0A3M7IYY3</accession>
<feature type="transmembrane region" description="Helical" evidence="6">
    <location>
        <begin position="114"/>
        <end position="137"/>
    </location>
</feature>
<feature type="transmembrane region" description="Helical" evidence="6">
    <location>
        <begin position="71"/>
        <end position="94"/>
    </location>
</feature>
<sequence>MWDDRAAKFFGGLLFAFANIMTNVAGNSVPFSNDLMGLFPKWINIRRGQIVCAVLGFAICPWLIQAKADRFLAFLNGYTVFLGPLIGLLVSDYWLVRRGKGYHIRSLYQPSSKLYWYTAGVNPRAIVALLVGITPLLPGLAHSINDGLSVGRGTIEFYTMSWLDGCVITLLAYHLLFLAFPFNTSLDETLEGNDVDIETSASGNGSVGTEKPKEG</sequence>
<dbReference type="GO" id="GO:0015205">
    <property type="term" value="F:nucleobase transmembrane transporter activity"/>
    <property type="evidence" value="ECO:0007669"/>
    <property type="project" value="TreeGrafter"/>
</dbReference>